<dbReference type="NCBIfam" id="TIGR02167">
    <property type="entry name" value="Liste_lipo_26"/>
    <property type="match status" value="1"/>
</dbReference>
<dbReference type="SUPFAM" id="SSF51120">
    <property type="entry name" value="beta-Roll"/>
    <property type="match status" value="2"/>
</dbReference>
<dbReference type="Proteomes" id="UP000051870">
    <property type="component" value="Unassembled WGS sequence"/>
</dbReference>
<comment type="subcellular location">
    <subcellularLocation>
        <location evidence="1">Secreted</location>
    </subcellularLocation>
</comment>
<dbReference type="InterPro" id="IPR050557">
    <property type="entry name" value="RTX_toxin/Mannuronan_C5-epim"/>
</dbReference>
<dbReference type="GO" id="GO:0005509">
    <property type="term" value="F:calcium ion binding"/>
    <property type="evidence" value="ECO:0007669"/>
    <property type="project" value="InterPro"/>
</dbReference>
<reference evidence="4" key="1">
    <citation type="submission" date="2015-09" db="EMBL/GenBank/DDBJ databases">
        <authorList>
            <person name="Rodrigo-Torres Lidia"/>
            <person name="Arahal R.David."/>
        </authorList>
    </citation>
    <scope>NUCLEOTIDE SEQUENCE [LARGE SCALE GENOMIC DNA]</scope>
    <source>
        <strain evidence="4">CECT 7735</strain>
    </source>
</reference>
<sequence length="513" mass="54940">MIPAPSTSLDGYFYVFEYYPHLPIPSEIIYWDTSSVTDMDRTFGAPTGFSNQMNWDIGNWDTSSVLTMNSTFDRATVFNQDIGNWDTSSVVSFTNTFHEAFSFNQDIGDWDVSSVVYISAMFFKASSFNQDIGNWDTSSVVSFSSMFYGASSFDQDIGDWDVSSARNMNSMFESASSFDQSLEDWDISSLTRASSMFNESGMSMENFDATLSGWSTLDPSETRIPTDITLGARGVVYSNVEAFDTLQNAYDWSIEGARYYLDGTNEDDVLDGSQEVSGATSNGYLGDDYIIGSNFADRLLGHEGSDTILGGLGPDVLVGGEGDDFLYGNQVVEGVEADLADRIYAGGGNDLARGGYGNDELRGDAGHDTLVGEQGSDSLYGGTGDDVLTGAALSDLIFGGDGDDFLNGGFGYDRLNGGTGADRFFHSGDTGHGTDWVRDYAATEGDVLHCGGSATADDFRVRLASTDGAGAGDTAEAFVIHQPTGQILWALVDGGGQSSINLQIGGEVFDLLA</sequence>
<evidence type="ECO:0000313" key="4">
    <source>
        <dbReference type="Proteomes" id="UP000051870"/>
    </source>
</evidence>
<name>A0A0P1I599_9RHOB</name>
<dbReference type="Gene3D" id="2.150.10.10">
    <property type="entry name" value="Serralysin-like metalloprotease, C-terminal"/>
    <property type="match status" value="3"/>
</dbReference>
<dbReference type="Pfam" id="PF03382">
    <property type="entry name" value="DUF285"/>
    <property type="match status" value="1"/>
</dbReference>
<dbReference type="PANTHER" id="PTHR38340:SF1">
    <property type="entry name" value="S-LAYER PROTEIN"/>
    <property type="match status" value="1"/>
</dbReference>
<gene>
    <name evidence="3" type="primary">apxIA_1</name>
    <name evidence="3" type="ORF">PH7735_01266</name>
</gene>
<dbReference type="STRING" id="1715693.PH7735_01266"/>
<keyword evidence="2" id="KW-0964">Secreted</keyword>
<dbReference type="InterPro" id="IPR011889">
    <property type="entry name" value="Liste_lipo_26"/>
</dbReference>
<dbReference type="GO" id="GO:0005576">
    <property type="term" value="C:extracellular region"/>
    <property type="evidence" value="ECO:0007669"/>
    <property type="project" value="UniProtKB-SubCell"/>
</dbReference>
<dbReference type="InterPro" id="IPR001343">
    <property type="entry name" value="Hemolysn_Ca-bd"/>
</dbReference>
<evidence type="ECO:0000313" key="3">
    <source>
        <dbReference type="EMBL" id="CUJ90562.1"/>
    </source>
</evidence>
<dbReference type="InterPro" id="IPR011049">
    <property type="entry name" value="Serralysin-like_metalloprot_C"/>
</dbReference>
<proteinExistence type="predicted"/>
<dbReference type="EMBL" id="CYTW01000001">
    <property type="protein sequence ID" value="CUJ90562.1"/>
    <property type="molecule type" value="Genomic_DNA"/>
</dbReference>
<protein>
    <submittedName>
        <fullName evidence="3">Hemolysin IA</fullName>
    </submittedName>
</protein>
<keyword evidence="4" id="KW-1185">Reference proteome</keyword>
<dbReference type="PANTHER" id="PTHR38340">
    <property type="entry name" value="S-LAYER PROTEIN"/>
    <property type="match status" value="1"/>
</dbReference>
<accession>A0A0P1I599</accession>
<dbReference type="Pfam" id="PF00353">
    <property type="entry name" value="HemolysinCabind"/>
    <property type="match status" value="3"/>
</dbReference>
<dbReference type="InterPro" id="IPR018511">
    <property type="entry name" value="Hemolysin-typ_Ca-bd_CS"/>
</dbReference>
<dbReference type="PRINTS" id="PR00313">
    <property type="entry name" value="CABNDNGRPT"/>
</dbReference>
<organism evidence="3 4">
    <name type="scientific">Shimia thalassica</name>
    <dbReference type="NCBI Taxonomy" id="1715693"/>
    <lineage>
        <taxon>Bacteria</taxon>
        <taxon>Pseudomonadati</taxon>
        <taxon>Pseudomonadota</taxon>
        <taxon>Alphaproteobacteria</taxon>
        <taxon>Rhodobacterales</taxon>
        <taxon>Roseobacteraceae</taxon>
    </lineage>
</organism>
<dbReference type="AlphaFoldDB" id="A0A0P1I599"/>
<evidence type="ECO:0000256" key="1">
    <source>
        <dbReference type="ARBA" id="ARBA00004613"/>
    </source>
</evidence>
<evidence type="ECO:0000256" key="2">
    <source>
        <dbReference type="ARBA" id="ARBA00022525"/>
    </source>
</evidence>
<dbReference type="InterPro" id="IPR005046">
    <property type="entry name" value="DUF285"/>
</dbReference>
<dbReference type="PROSITE" id="PS00330">
    <property type="entry name" value="HEMOLYSIN_CALCIUM"/>
    <property type="match status" value="1"/>
</dbReference>